<evidence type="ECO:0000313" key="6">
    <source>
        <dbReference type="Proteomes" id="UP000244906"/>
    </source>
</evidence>
<dbReference type="AlphaFoldDB" id="A0A2V1GPB7"/>
<dbReference type="PROSITE" id="PS51371">
    <property type="entry name" value="CBS"/>
    <property type="match status" value="2"/>
</dbReference>
<dbReference type="Gene3D" id="3.10.580.10">
    <property type="entry name" value="CBS-domain"/>
    <property type="match status" value="1"/>
</dbReference>
<dbReference type="OrthoDB" id="9808528at2"/>
<dbReference type="SMART" id="SM00116">
    <property type="entry name" value="CBS"/>
    <property type="match status" value="2"/>
</dbReference>
<feature type="domain" description="Cyclic nucleotide-binding" evidence="3">
    <location>
        <begin position="17"/>
        <end position="114"/>
    </location>
</feature>
<evidence type="ECO:0000313" key="5">
    <source>
        <dbReference type="EMBL" id="PVZ64367.1"/>
    </source>
</evidence>
<feature type="domain" description="CBS" evidence="4">
    <location>
        <begin position="231"/>
        <end position="286"/>
    </location>
</feature>
<dbReference type="PROSITE" id="PS50042">
    <property type="entry name" value="CNMP_BINDING_3"/>
    <property type="match status" value="1"/>
</dbReference>
<dbReference type="SUPFAM" id="SSF54631">
    <property type="entry name" value="CBS-domain pair"/>
    <property type="match status" value="1"/>
</dbReference>
<dbReference type="InterPro" id="IPR014710">
    <property type="entry name" value="RmlC-like_jellyroll"/>
</dbReference>
<dbReference type="Proteomes" id="UP000244906">
    <property type="component" value="Unassembled WGS sequence"/>
</dbReference>
<dbReference type="CDD" id="cd00038">
    <property type="entry name" value="CAP_ED"/>
    <property type="match status" value="1"/>
</dbReference>
<evidence type="ECO:0000259" key="4">
    <source>
        <dbReference type="PROSITE" id="PS51371"/>
    </source>
</evidence>
<dbReference type="PANTHER" id="PTHR48108">
    <property type="entry name" value="CBS DOMAIN-CONTAINING PROTEIN CBSX2, CHLOROPLASTIC"/>
    <property type="match status" value="1"/>
</dbReference>
<dbReference type="CDD" id="cd05401">
    <property type="entry name" value="NT_GlnE_GlnD_like"/>
    <property type="match status" value="1"/>
</dbReference>
<dbReference type="InterPro" id="IPR018821">
    <property type="entry name" value="DUF294_put_nucleoTrafse_sb-bd"/>
</dbReference>
<dbReference type="Pfam" id="PF00571">
    <property type="entry name" value="CBS"/>
    <property type="match status" value="2"/>
</dbReference>
<comment type="caution">
    <text evidence="5">The sequence shown here is derived from an EMBL/GenBank/DDBJ whole genome shotgun (WGS) entry which is preliminary data.</text>
</comment>
<dbReference type="InterPro" id="IPR051462">
    <property type="entry name" value="CBS_domain-containing"/>
</dbReference>
<keyword evidence="6" id="KW-1185">Reference proteome</keyword>
<name>A0A2V1GPB7_9GAMM</name>
<dbReference type="Pfam" id="PF10335">
    <property type="entry name" value="DUF294_C"/>
    <property type="match status" value="1"/>
</dbReference>
<dbReference type="InterPro" id="IPR018490">
    <property type="entry name" value="cNMP-bd_dom_sf"/>
</dbReference>
<dbReference type="Pfam" id="PF03445">
    <property type="entry name" value="DUF294"/>
    <property type="match status" value="1"/>
</dbReference>
<evidence type="ECO:0000259" key="3">
    <source>
        <dbReference type="PROSITE" id="PS50042"/>
    </source>
</evidence>
<protein>
    <submittedName>
        <fullName evidence="5">Cyclic nucleotide-binding protein</fullName>
    </submittedName>
</protein>
<dbReference type="SMART" id="SM00100">
    <property type="entry name" value="cNMP"/>
    <property type="match status" value="1"/>
</dbReference>
<evidence type="ECO:0000256" key="1">
    <source>
        <dbReference type="ARBA" id="ARBA00022737"/>
    </source>
</evidence>
<organism evidence="5 6">
    <name type="scientific">Pelagibaculum spongiae</name>
    <dbReference type="NCBI Taxonomy" id="2080658"/>
    <lineage>
        <taxon>Bacteria</taxon>
        <taxon>Pseudomonadati</taxon>
        <taxon>Pseudomonadota</taxon>
        <taxon>Gammaproteobacteria</taxon>
        <taxon>Oceanospirillales</taxon>
        <taxon>Pelagibaculum</taxon>
    </lineage>
</organism>
<dbReference type="InterPro" id="IPR000644">
    <property type="entry name" value="CBS_dom"/>
</dbReference>
<accession>A0A2V1GPB7</accession>
<dbReference type="SUPFAM" id="SSF51206">
    <property type="entry name" value="cAMP-binding domain-like"/>
    <property type="match status" value="1"/>
</dbReference>
<evidence type="ECO:0000256" key="2">
    <source>
        <dbReference type="PROSITE-ProRule" id="PRU00703"/>
    </source>
</evidence>
<dbReference type="InterPro" id="IPR000595">
    <property type="entry name" value="cNMP-bd_dom"/>
</dbReference>
<keyword evidence="2" id="KW-0129">CBS domain</keyword>
<dbReference type="EMBL" id="QDDL01000013">
    <property type="protein sequence ID" value="PVZ64367.1"/>
    <property type="molecule type" value="Genomic_DNA"/>
</dbReference>
<dbReference type="GO" id="GO:0008773">
    <property type="term" value="F:[protein-PII] uridylyltransferase activity"/>
    <property type="evidence" value="ECO:0007669"/>
    <property type="project" value="InterPro"/>
</dbReference>
<dbReference type="InterPro" id="IPR046342">
    <property type="entry name" value="CBS_dom_sf"/>
</dbReference>
<reference evidence="5 6" key="1">
    <citation type="submission" date="2018-04" db="EMBL/GenBank/DDBJ databases">
        <title>Thalassorhabdus spongiae gen. nov., sp. nov., isolated from a marine sponge in South-West Iceland.</title>
        <authorList>
            <person name="Knobloch S."/>
            <person name="Daussin A."/>
            <person name="Johannsson R."/>
            <person name="Marteinsson V.T."/>
        </authorList>
    </citation>
    <scope>NUCLEOTIDE SEQUENCE [LARGE SCALE GENOMIC DNA]</scope>
    <source>
        <strain evidence="5 6">Hp12</strain>
    </source>
</reference>
<keyword evidence="1" id="KW-0677">Repeat</keyword>
<dbReference type="PANTHER" id="PTHR48108:SF31">
    <property type="entry name" value="CBS DOMAIN AND CYCLIC NUCLEOTIDE-REGULATED NUCLEOTIDYLTRANSFERASE"/>
    <property type="match status" value="1"/>
</dbReference>
<proteinExistence type="predicted"/>
<dbReference type="CDD" id="cd04587">
    <property type="entry name" value="CBS_pair_CAP-ED_NT_Pol-beta-like_DUF294_assoc"/>
    <property type="match status" value="1"/>
</dbReference>
<feature type="domain" description="CBS" evidence="4">
    <location>
        <begin position="156"/>
        <end position="223"/>
    </location>
</feature>
<gene>
    <name evidence="5" type="ORF">DC094_20120</name>
</gene>
<dbReference type="Gene3D" id="2.60.120.10">
    <property type="entry name" value="Jelly Rolls"/>
    <property type="match status" value="1"/>
</dbReference>
<dbReference type="InterPro" id="IPR005105">
    <property type="entry name" value="GlnD_Uridyltrans_N"/>
</dbReference>
<dbReference type="Pfam" id="PF00027">
    <property type="entry name" value="cNMP_binding"/>
    <property type="match status" value="1"/>
</dbReference>
<sequence length="630" mass="71373">MAMQLVEISRFLKSYPPFDGLSEEALERLASSAEISYVRSGADILQYGDPIQDLYVIRSGSVEVFRRNGDLHNRLDAGDIFGQMGLMMNGRVRFPVRAMEDTLLYCFPRSIYHEYCDNYDVFSDFFESEGSTLLRQTLSNQSDSNDLTTVKIKSLITRDAVTISAEADIVTLSKLMTDERVSYVLIVDEQPDDAEIWEQDSQIIGIVTDHDLRSKVLAHQLPYNTKVGEVMTTDLTVLDENAYVYEATLKMLREGVHHLPVVRTNNTLAVISLTDIVQHESQSSLLFVRSIATQANIEELAKLSEQLPNIFVRMVNEDANSHMIGSAMAVIGRAIKQRLLELAEEQLGAPPIPYCFMALGAMARDEQLIVTDQDNAIILDNSYQEELHGEYFDQLSQLVCDGLDKCGYCYCTGDIMASNPEWRLTLQQWRDLFTDWIEKPSPKALLHSSIFFDLDGVWGQEKWARHLSLFIARKTRNSPRFLSHLARNALNRTPPLGFFKGFVMEQDGQHKKSINLKRRGTAPLTDVIRVHALAVGSTIQNSFERLDDVAKANVLPSGKAQDLSDALEYISMVRIRHQAADIERGDTPDNNIEPDNLSTFERKNLKEAFQVLDRSQSYLKFCYPSKKNNL</sequence>